<dbReference type="InterPro" id="IPR036910">
    <property type="entry name" value="HMG_box_dom_sf"/>
</dbReference>
<feature type="compositionally biased region" description="Basic and acidic residues" evidence="10">
    <location>
        <begin position="34"/>
        <end position="54"/>
    </location>
</feature>
<dbReference type="SUPFAM" id="SSF47095">
    <property type="entry name" value="HMG-box"/>
    <property type="match status" value="1"/>
</dbReference>
<keyword evidence="4" id="KW-0805">Transcription regulation</keyword>
<dbReference type="CDD" id="cd21996">
    <property type="entry name" value="HMG-box_TCF7-like"/>
    <property type="match status" value="1"/>
</dbReference>
<evidence type="ECO:0000256" key="9">
    <source>
        <dbReference type="PROSITE-ProRule" id="PRU00267"/>
    </source>
</evidence>
<evidence type="ECO:0000313" key="12">
    <source>
        <dbReference type="EMBL" id="CAG5087750.1"/>
    </source>
</evidence>
<evidence type="ECO:0000256" key="7">
    <source>
        <dbReference type="ARBA" id="ARBA00023163"/>
    </source>
</evidence>
<comment type="subcellular location">
    <subcellularLocation>
        <location evidence="1">Nucleus</location>
    </subcellularLocation>
</comment>
<evidence type="ECO:0000256" key="6">
    <source>
        <dbReference type="ARBA" id="ARBA00023159"/>
    </source>
</evidence>
<evidence type="ECO:0000256" key="4">
    <source>
        <dbReference type="ARBA" id="ARBA00023015"/>
    </source>
</evidence>
<keyword evidence="5 9" id="KW-0238">DNA-binding</keyword>
<evidence type="ECO:0000259" key="11">
    <source>
        <dbReference type="PROSITE" id="PS50118"/>
    </source>
</evidence>
<feature type="DNA-binding region" description="HMG box" evidence="9">
    <location>
        <begin position="187"/>
        <end position="255"/>
    </location>
</feature>
<gene>
    <name evidence="12" type="ORF">OKIOD_LOCUS3183</name>
</gene>
<dbReference type="InterPro" id="IPR009071">
    <property type="entry name" value="HMG_box_dom"/>
</dbReference>
<keyword evidence="7" id="KW-0804">Transcription</keyword>
<name>A0ABN7RXA5_OIKDI</name>
<dbReference type="PROSITE" id="PS50118">
    <property type="entry name" value="HMG_BOX_2"/>
    <property type="match status" value="1"/>
</dbReference>
<keyword evidence="8 9" id="KW-0539">Nucleus</keyword>
<feature type="compositionally biased region" description="Acidic residues" evidence="10">
    <location>
        <begin position="23"/>
        <end position="33"/>
    </location>
</feature>
<dbReference type="Pfam" id="PF00505">
    <property type="entry name" value="HMG_box"/>
    <property type="match status" value="1"/>
</dbReference>
<dbReference type="PANTHER" id="PTHR10373:SF38">
    <property type="entry name" value="PROTEIN PANGOLIN, ISOFORM J"/>
    <property type="match status" value="1"/>
</dbReference>
<evidence type="ECO:0000256" key="1">
    <source>
        <dbReference type="ARBA" id="ARBA00004123"/>
    </source>
</evidence>
<dbReference type="PANTHER" id="PTHR10373">
    <property type="entry name" value="TRANSCRIPTION FACTOR 7 FAMILY MEMBER"/>
    <property type="match status" value="1"/>
</dbReference>
<dbReference type="Gene3D" id="1.10.30.10">
    <property type="entry name" value="High mobility group box domain"/>
    <property type="match status" value="1"/>
</dbReference>
<evidence type="ECO:0000256" key="2">
    <source>
        <dbReference type="ARBA" id="ARBA00006569"/>
    </source>
</evidence>
<keyword evidence="6" id="KW-0010">Activator</keyword>
<feature type="region of interest" description="Disordered" evidence="10">
    <location>
        <begin position="1"/>
        <end position="72"/>
    </location>
</feature>
<evidence type="ECO:0000256" key="3">
    <source>
        <dbReference type="ARBA" id="ARBA00022687"/>
    </source>
</evidence>
<dbReference type="EMBL" id="OU015568">
    <property type="protein sequence ID" value="CAG5087750.1"/>
    <property type="molecule type" value="Genomic_DNA"/>
</dbReference>
<dbReference type="Proteomes" id="UP001158576">
    <property type="component" value="Chromosome PAR"/>
</dbReference>
<feature type="domain" description="HMG box" evidence="11">
    <location>
        <begin position="187"/>
        <end position="255"/>
    </location>
</feature>
<comment type="similarity">
    <text evidence="2">Belongs to the TCF/LEF family.</text>
</comment>
<evidence type="ECO:0000256" key="10">
    <source>
        <dbReference type="SAM" id="MobiDB-lite"/>
    </source>
</evidence>
<protein>
    <submittedName>
        <fullName evidence="12">Oidioi.mRNA.OKI2018_I69.PAR.g11625.t1.cds</fullName>
    </submittedName>
</protein>
<dbReference type="InterPro" id="IPR024940">
    <property type="entry name" value="TCF/LEF"/>
</dbReference>
<keyword evidence="3" id="KW-0879">Wnt signaling pathway</keyword>
<keyword evidence="13" id="KW-1185">Reference proteome</keyword>
<reference evidence="12 13" key="1">
    <citation type="submission" date="2021-04" db="EMBL/GenBank/DDBJ databases">
        <authorList>
            <person name="Bliznina A."/>
        </authorList>
    </citation>
    <scope>NUCLEOTIDE SEQUENCE [LARGE SCALE GENOMIC DNA]</scope>
</reference>
<accession>A0ABN7RXA5</accession>
<evidence type="ECO:0000256" key="5">
    <source>
        <dbReference type="ARBA" id="ARBA00023125"/>
    </source>
</evidence>
<evidence type="ECO:0000256" key="8">
    <source>
        <dbReference type="ARBA" id="ARBA00023242"/>
    </source>
</evidence>
<sequence length="297" mass="33304">MSAEIPQEPTDTAADEPKVFQNVEDDANVEDDQGDHLSDIKGDLVDEVDNKDSPGENSESGENKDERKPLSLYPEGLSPNLFSHTLFNPSFTLPYLSSLYNGGLPGATPELGKEGLMPGLNPFQSSINPWASYQGLGGLRYPFPGLRPPGLQGAFGHFQNPAAQNLNKEREQIVKQEAKPKSKKPHIKKPLNAFMLYMKEQRAKVVSECTLKESAAINQILGRKWHALNKEEQQKYYEMARKEREKHMVMYPGWSARDNYGKRKKNKDQPGNAHMEEKRRKSQSSGSSSHQHSVDNG</sequence>
<proteinExistence type="inferred from homology"/>
<organism evidence="12 13">
    <name type="scientific">Oikopleura dioica</name>
    <name type="common">Tunicate</name>
    <dbReference type="NCBI Taxonomy" id="34765"/>
    <lineage>
        <taxon>Eukaryota</taxon>
        <taxon>Metazoa</taxon>
        <taxon>Chordata</taxon>
        <taxon>Tunicata</taxon>
        <taxon>Appendicularia</taxon>
        <taxon>Copelata</taxon>
        <taxon>Oikopleuridae</taxon>
        <taxon>Oikopleura</taxon>
    </lineage>
</organism>
<dbReference type="SMART" id="SM00398">
    <property type="entry name" value="HMG"/>
    <property type="match status" value="1"/>
</dbReference>
<evidence type="ECO:0000313" key="13">
    <source>
        <dbReference type="Proteomes" id="UP001158576"/>
    </source>
</evidence>
<feature type="region of interest" description="Disordered" evidence="10">
    <location>
        <begin position="250"/>
        <end position="297"/>
    </location>
</feature>